<dbReference type="CDD" id="cd00635">
    <property type="entry name" value="PLPDE_III_YBL036c_like"/>
    <property type="match status" value="1"/>
</dbReference>
<name>A0A839QLA7_9MICC</name>
<evidence type="ECO:0000313" key="6">
    <source>
        <dbReference type="EMBL" id="MBB2996637.1"/>
    </source>
</evidence>
<proteinExistence type="inferred from homology"/>
<dbReference type="AlphaFoldDB" id="A0A839QLA7"/>
<dbReference type="InterPro" id="IPR001608">
    <property type="entry name" value="Ala_racemase_N"/>
</dbReference>
<comment type="similarity">
    <text evidence="2 4">Belongs to the pyridoxal phosphate-binding protein YggS/PROSC family.</text>
</comment>
<dbReference type="SUPFAM" id="SSF51419">
    <property type="entry name" value="PLP-binding barrel"/>
    <property type="match status" value="1"/>
</dbReference>
<dbReference type="EMBL" id="JACHVS010000002">
    <property type="protein sequence ID" value="MBB2996637.1"/>
    <property type="molecule type" value="Genomic_DNA"/>
</dbReference>
<evidence type="ECO:0000256" key="1">
    <source>
        <dbReference type="ARBA" id="ARBA00022898"/>
    </source>
</evidence>
<dbReference type="Pfam" id="PF01168">
    <property type="entry name" value="Ala_racemase_N"/>
    <property type="match status" value="1"/>
</dbReference>
<evidence type="ECO:0000256" key="4">
    <source>
        <dbReference type="RuleBase" id="RU004514"/>
    </source>
</evidence>
<evidence type="ECO:0000259" key="5">
    <source>
        <dbReference type="Pfam" id="PF01168"/>
    </source>
</evidence>
<sequence length="261" mass="27715">MSTTPETTQGPDRGADLLERLTRVRTRISAATLAAGRDAEPELIVVTKFFPASDVVLLSSMGVRQVGENRDQEASLKAAETRAQGIALDWNFIGQLQSNKAKSVVRYAATVQSVDRPALVAALDNAMDREIGRRTEQGLPERKPMNVLIQLDLREDPSVPEEGTGFGRGGADPATMLDLAASIASTRHLRLRGLMAVAPLGTDPVPAFAKLMELSGQLRVEYPEAGVVSAGMSQDLEAAVAAGATHLRIGSDVLGPRPGLL</sequence>
<evidence type="ECO:0000256" key="2">
    <source>
        <dbReference type="HAMAP-Rule" id="MF_02087"/>
    </source>
</evidence>
<comment type="caution">
    <text evidence="6">The sequence shown here is derived from an EMBL/GenBank/DDBJ whole genome shotgun (WGS) entry which is preliminary data.</text>
</comment>
<keyword evidence="1 2" id="KW-0663">Pyridoxal phosphate</keyword>
<dbReference type="InterPro" id="IPR011078">
    <property type="entry name" value="PyrdxlP_homeostasis"/>
</dbReference>
<dbReference type="PANTHER" id="PTHR10146">
    <property type="entry name" value="PROLINE SYNTHETASE CO-TRANSCRIBED BACTERIAL HOMOLOG PROTEIN"/>
    <property type="match status" value="1"/>
</dbReference>
<evidence type="ECO:0000256" key="3">
    <source>
        <dbReference type="PIRSR" id="PIRSR004848-1"/>
    </source>
</evidence>
<dbReference type="Gene3D" id="3.20.20.10">
    <property type="entry name" value="Alanine racemase"/>
    <property type="match status" value="1"/>
</dbReference>
<dbReference type="GO" id="GO:0030170">
    <property type="term" value="F:pyridoxal phosphate binding"/>
    <property type="evidence" value="ECO:0007669"/>
    <property type="project" value="UniProtKB-UniRule"/>
</dbReference>
<organism evidence="6 7">
    <name type="scientific">Paeniglutamicibacter cryotolerans</name>
    <dbReference type="NCBI Taxonomy" id="670079"/>
    <lineage>
        <taxon>Bacteria</taxon>
        <taxon>Bacillati</taxon>
        <taxon>Actinomycetota</taxon>
        <taxon>Actinomycetes</taxon>
        <taxon>Micrococcales</taxon>
        <taxon>Micrococcaceae</taxon>
        <taxon>Paeniglutamicibacter</taxon>
    </lineage>
</organism>
<dbReference type="HAMAP" id="MF_02087">
    <property type="entry name" value="PLP_homeostasis"/>
    <property type="match status" value="1"/>
</dbReference>
<accession>A0A839QLA7</accession>
<dbReference type="InterPro" id="IPR029066">
    <property type="entry name" value="PLP-binding_barrel"/>
</dbReference>
<feature type="domain" description="Alanine racemase N-terminal" evidence="5">
    <location>
        <begin position="43"/>
        <end position="258"/>
    </location>
</feature>
<keyword evidence="7" id="KW-1185">Reference proteome</keyword>
<reference evidence="6 7" key="1">
    <citation type="submission" date="2020-08" db="EMBL/GenBank/DDBJ databases">
        <title>Sequencing the genomes of 1000 actinobacteria strains.</title>
        <authorList>
            <person name="Klenk H.-P."/>
        </authorList>
    </citation>
    <scope>NUCLEOTIDE SEQUENCE [LARGE SCALE GENOMIC DNA]</scope>
    <source>
        <strain evidence="6 7">DSM 22826</strain>
    </source>
</reference>
<dbReference type="Proteomes" id="UP000523000">
    <property type="component" value="Unassembled WGS sequence"/>
</dbReference>
<dbReference type="PIRSF" id="PIRSF004848">
    <property type="entry name" value="YBL036c_PLPDEIII"/>
    <property type="match status" value="1"/>
</dbReference>
<protein>
    <recommendedName>
        <fullName evidence="2">Pyridoxal phosphate homeostasis protein</fullName>
        <shortName evidence="2">PLP homeostasis protein</shortName>
    </recommendedName>
</protein>
<dbReference type="PANTHER" id="PTHR10146:SF14">
    <property type="entry name" value="PYRIDOXAL PHOSPHATE HOMEOSTASIS PROTEIN"/>
    <property type="match status" value="1"/>
</dbReference>
<evidence type="ECO:0000313" key="7">
    <source>
        <dbReference type="Proteomes" id="UP000523000"/>
    </source>
</evidence>
<feature type="modified residue" description="N6-(pyridoxal phosphate)lysine" evidence="2 3">
    <location>
        <position position="48"/>
    </location>
</feature>
<gene>
    <name evidence="6" type="ORF">E9229_002884</name>
</gene>
<dbReference type="RefSeq" id="WP_183512198.1">
    <property type="nucleotide sequence ID" value="NZ_BAABGK010000033.1"/>
</dbReference>
<dbReference type="NCBIfam" id="TIGR00044">
    <property type="entry name" value="YggS family pyridoxal phosphate-dependent enzyme"/>
    <property type="match status" value="1"/>
</dbReference>
<comment type="function">
    <text evidence="2">Pyridoxal 5'-phosphate (PLP)-binding protein, which is involved in PLP homeostasis.</text>
</comment>
<comment type="cofactor">
    <cofactor evidence="3">
        <name>pyridoxal 5'-phosphate</name>
        <dbReference type="ChEBI" id="CHEBI:597326"/>
    </cofactor>
</comment>